<comment type="caution">
    <text evidence="16">The sequence shown here is derived from an EMBL/GenBank/DDBJ whole genome shotgun (WGS) entry which is preliminary data.</text>
</comment>
<feature type="compositionally biased region" description="Basic and acidic residues" evidence="12">
    <location>
        <begin position="569"/>
        <end position="582"/>
    </location>
</feature>
<dbReference type="Pfam" id="PF24518">
    <property type="entry name" value="Ig_CD22"/>
    <property type="match status" value="1"/>
</dbReference>
<evidence type="ECO:0000256" key="2">
    <source>
        <dbReference type="ARBA" id="ARBA00022692"/>
    </source>
</evidence>
<evidence type="ECO:0000259" key="15">
    <source>
        <dbReference type="PROSITE" id="PS50835"/>
    </source>
</evidence>
<dbReference type="InterPro" id="IPR003598">
    <property type="entry name" value="Ig_sub2"/>
</dbReference>
<evidence type="ECO:0000256" key="6">
    <source>
        <dbReference type="ARBA" id="ARBA00023136"/>
    </source>
</evidence>
<dbReference type="PANTHER" id="PTHR12035">
    <property type="entry name" value="SIALIC ACID BINDING IMMUNOGLOBULIN-LIKE LECTIN"/>
    <property type="match status" value="1"/>
</dbReference>
<dbReference type="AlphaFoldDB" id="A0AAW1DV99"/>
<feature type="compositionally biased region" description="Acidic residues" evidence="12">
    <location>
        <begin position="559"/>
        <end position="568"/>
    </location>
</feature>
<dbReference type="InterPro" id="IPR036179">
    <property type="entry name" value="Ig-like_dom_sf"/>
</dbReference>
<evidence type="ECO:0000256" key="3">
    <source>
        <dbReference type="ARBA" id="ARBA00022734"/>
    </source>
</evidence>
<evidence type="ECO:0000313" key="17">
    <source>
        <dbReference type="Proteomes" id="UP001488805"/>
    </source>
</evidence>
<dbReference type="InterPro" id="IPR013783">
    <property type="entry name" value="Ig-like_fold"/>
</dbReference>
<dbReference type="InterPro" id="IPR051036">
    <property type="entry name" value="SIGLEC"/>
</dbReference>
<name>A0AAW1DV99_ZOAVI</name>
<dbReference type="GO" id="GO:0033691">
    <property type="term" value="F:sialic acid binding"/>
    <property type="evidence" value="ECO:0007669"/>
    <property type="project" value="TreeGrafter"/>
</dbReference>
<dbReference type="InterPro" id="IPR003599">
    <property type="entry name" value="Ig_sub"/>
</dbReference>
<feature type="signal peptide" evidence="14">
    <location>
        <begin position="1"/>
        <end position="18"/>
    </location>
</feature>
<comment type="subunit">
    <text evidence="11">Predominantly monomer of isoform CD22-beta. Also found as heterodimer of isoform CD22-beta and a shorter isoform. Interacts with PTPN6/SHP-1, LYN, SYK, PIK3R1/PIK3R2 and PLCG1 upon phosphorylation. Interacts with GRB2, INPP5D and SHC1 upon phosphorylation. May form a complex with INPP5D/SHIP, GRB2 and SHC1.</text>
</comment>
<evidence type="ECO:0000256" key="7">
    <source>
        <dbReference type="ARBA" id="ARBA00038361"/>
    </source>
</evidence>
<keyword evidence="4" id="KW-0130">Cell adhesion</keyword>
<sequence length="641" mass="70104">MFVLIWTTLLFSVRDITADTGAAVRKHCDKDKYCITLSEGEITAEAGLCVVIPCSFTTPSGFTPKHVVWFKCEPYQTNCVDSDVILHTKNNNKVQFGFKGRVSLLEPDVSLGNCSIIINDLTESDSGSYQFRVQRSESSGFTFTLKANVSVKGLTQKPTVMIPPLTEGQQTTLTCTAPGLCSGSDPNITWTWRGAGEKHSHITGNITAVTQRQSSTLTFNSSAEQHGTDVTCKVSFTNNITTEETVTLNVTYVKKPVITGMTSVKEGDALNLTCSVESFPPSVITWTKPDSNQNLQRENVIVLQNNTRTATLVIMNMTAEYSGQYICTAVHQNTTLTTPAEVNMNFFPKFLSSPACEVQSEVLTCVCISEGLPLPTITWPMLETHTEYSVITNKSSRTVISFTVSVKHRNYTTVECVSTNEIGEAKENLTVTINEFKQGDLLYAFLITFIQPQAIIAFVIGILLSATICCLAMKCCRNKRKNSCNMAEALEMVTTQAVPLIDAGQGVDNDGAHGQEESEEGAQAAGQSAPDGDVEPREVEYSDIDFSLVKRKSPAGAEDTQETTDTEYAEIKNKKTKERQDDGAEASDVLEGSEEEEAMIGDDKETKKRMPKEEEGGEDVAVYSNVNEIMGEINGLCDLVE</sequence>
<dbReference type="SUPFAM" id="SSF48726">
    <property type="entry name" value="Immunoglobulin"/>
    <property type="match status" value="3"/>
</dbReference>
<dbReference type="GO" id="GO:0030246">
    <property type="term" value="F:carbohydrate binding"/>
    <property type="evidence" value="ECO:0007669"/>
    <property type="project" value="UniProtKB-KW"/>
</dbReference>
<dbReference type="PROSITE" id="PS50835">
    <property type="entry name" value="IG_LIKE"/>
    <property type="match status" value="3"/>
</dbReference>
<dbReference type="Gene3D" id="2.60.40.10">
    <property type="entry name" value="Immunoglobulins"/>
    <property type="match status" value="4"/>
</dbReference>
<feature type="domain" description="Ig-like" evidence="15">
    <location>
        <begin position="348"/>
        <end position="432"/>
    </location>
</feature>
<dbReference type="EMBL" id="JBCEZU010000597">
    <property type="protein sequence ID" value="KAK9514186.1"/>
    <property type="molecule type" value="Genomic_DNA"/>
</dbReference>
<comment type="function">
    <text evidence="10">Most highly expressed siglec (sialic acid-binding immunoglobulin-like lectin) on B-cells that plays a role in various aspects of B-cell biology including differentiation, antigen presentation, and trafficking to bone marrow. Binds to alpha 2,6-linked sialic acid residues of surface molecules such as CD22 itself, CD45 and IgM in a cis configuration. Can also bind to ligands on other cells as an adhesion molecule in a trans configuration. Acts as an inhibitory coreceptor on the surface of B-cells and inhibits B-cell receptor induced signaling, characterized by inhibition of the calcium mobilization and cellular activation. Mechanistically, the immunoreceptor tyrosine-based inhibitory motif domain is phosphorylated by the Src kinase LYN, which in turn leads to the recruitment of the protein tyrosine phosphatase 1/PTPN6, leading to the negative regulation of BCR signaling. If this negative signaling from is of sufficient strength, apoptosis of the B-cell can be induced.</text>
</comment>
<keyword evidence="2 13" id="KW-0812">Transmembrane</keyword>
<evidence type="ECO:0000256" key="5">
    <source>
        <dbReference type="ARBA" id="ARBA00022989"/>
    </source>
</evidence>
<gene>
    <name evidence="16" type="ORF">VZT92_027671</name>
</gene>
<dbReference type="GO" id="GO:0007155">
    <property type="term" value="P:cell adhesion"/>
    <property type="evidence" value="ECO:0007669"/>
    <property type="project" value="UniProtKB-KW"/>
</dbReference>
<feature type="chain" id="PRO_5043855847" description="B-cell receptor CD22" evidence="14">
    <location>
        <begin position="19"/>
        <end position="641"/>
    </location>
</feature>
<dbReference type="Pfam" id="PF13927">
    <property type="entry name" value="Ig_3"/>
    <property type="match status" value="1"/>
</dbReference>
<dbReference type="PANTHER" id="PTHR12035:SF128">
    <property type="entry name" value="BRANCHED CHAIN KETO ACID DEHYDROGENASE E1 SUBUNIT BETA,-LIKE-RELATED"/>
    <property type="match status" value="1"/>
</dbReference>
<dbReference type="Pfam" id="PF13895">
    <property type="entry name" value="Ig_2"/>
    <property type="match status" value="1"/>
</dbReference>
<evidence type="ECO:0000256" key="11">
    <source>
        <dbReference type="ARBA" id="ARBA00046458"/>
    </source>
</evidence>
<evidence type="ECO:0000256" key="8">
    <source>
        <dbReference type="ARBA" id="ARBA00040106"/>
    </source>
</evidence>
<feature type="region of interest" description="Disordered" evidence="12">
    <location>
        <begin position="503"/>
        <end position="538"/>
    </location>
</feature>
<comment type="subcellular location">
    <subcellularLocation>
        <location evidence="1">Membrane</location>
        <topology evidence="1">Single-pass type I membrane protein</topology>
    </subcellularLocation>
</comment>
<evidence type="ECO:0000256" key="12">
    <source>
        <dbReference type="SAM" id="MobiDB-lite"/>
    </source>
</evidence>
<evidence type="ECO:0000256" key="9">
    <source>
        <dbReference type="ARBA" id="ARBA00041781"/>
    </source>
</evidence>
<keyword evidence="3" id="KW-0430">Lectin</keyword>
<dbReference type="InterPro" id="IPR056386">
    <property type="entry name" value="Ig_CD22"/>
</dbReference>
<comment type="similarity">
    <text evidence="7">Belongs to the immunoglobulin superfamily. SIGLEC (sialic acid binding Ig-like lectin) family.</text>
</comment>
<evidence type="ECO:0000313" key="16">
    <source>
        <dbReference type="EMBL" id="KAK9514186.1"/>
    </source>
</evidence>
<protein>
    <recommendedName>
        <fullName evidence="8">B-cell receptor CD22</fullName>
    </recommendedName>
    <alternativeName>
        <fullName evidence="9">Sialic acid-binding Ig-like lectin 2</fullName>
    </alternativeName>
</protein>
<feature type="compositionally biased region" description="Acidic residues" evidence="12">
    <location>
        <begin position="591"/>
        <end position="600"/>
    </location>
</feature>
<dbReference type="GO" id="GO:0005886">
    <property type="term" value="C:plasma membrane"/>
    <property type="evidence" value="ECO:0007669"/>
    <property type="project" value="TreeGrafter"/>
</dbReference>
<feature type="domain" description="Ig-like" evidence="15">
    <location>
        <begin position="256"/>
        <end position="343"/>
    </location>
</feature>
<organism evidence="16 17">
    <name type="scientific">Zoarces viviparus</name>
    <name type="common">Viviparous eelpout</name>
    <name type="synonym">Blennius viviparus</name>
    <dbReference type="NCBI Taxonomy" id="48416"/>
    <lineage>
        <taxon>Eukaryota</taxon>
        <taxon>Metazoa</taxon>
        <taxon>Chordata</taxon>
        <taxon>Craniata</taxon>
        <taxon>Vertebrata</taxon>
        <taxon>Euteleostomi</taxon>
        <taxon>Actinopterygii</taxon>
        <taxon>Neopterygii</taxon>
        <taxon>Teleostei</taxon>
        <taxon>Neoteleostei</taxon>
        <taxon>Acanthomorphata</taxon>
        <taxon>Eupercaria</taxon>
        <taxon>Perciformes</taxon>
        <taxon>Cottioidei</taxon>
        <taxon>Zoarcales</taxon>
        <taxon>Zoarcidae</taxon>
        <taxon>Zoarcinae</taxon>
        <taxon>Zoarces</taxon>
    </lineage>
</organism>
<dbReference type="Proteomes" id="UP001488805">
    <property type="component" value="Unassembled WGS sequence"/>
</dbReference>
<dbReference type="SMART" id="SM00408">
    <property type="entry name" value="IGc2"/>
    <property type="match status" value="1"/>
</dbReference>
<keyword evidence="14" id="KW-0732">Signal</keyword>
<evidence type="ECO:0000256" key="4">
    <source>
        <dbReference type="ARBA" id="ARBA00022889"/>
    </source>
</evidence>
<proteinExistence type="inferred from homology"/>
<evidence type="ECO:0000256" key="1">
    <source>
        <dbReference type="ARBA" id="ARBA00004479"/>
    </source>
</evidence>
<evidence type="ECO:0000256" key="13">
    <source>
        <dbReference type="SAM" id="Phobius"/>
    </source>
</evidence>
<accession>A0AAW1DV99</accession>
<feature type="transmembrane region" description="Helical" evidence="13">
    <location>
        <begin position="454"/>
        <end position="473"/>
    </location>
</feature>
<feature type="compositionally biased region" description="Basic and acidic residues" evidence="12">
    <location>
        <begin position="601"/>
        <end position="614"/>
    </location>
</feature>
<dbReference type="InterPro" id="IPR007110">
    <property type="entry name" value="Ig-like_dom"/>
</dbReference>
<evidence type="ECO:0000256" key="10">
    <source>
        <dbReference type="ARBA" id="ARBA00045430"/>
    </source>
</evidence>
<feature type="domain" description="Ig-like" evidence="15">
    <location>
        <begin position="158"/>
        <end position="247"/>
    </location>
</feature>
<keyword evidence="17" id="KW-1185">Reference proteome</keyword>
<evidence type="ECO:0000256" key="14">
    <source>
        <dbReference type="SAM" id="SignalP"/>
    </source>
</evidence>
<reference evidence="16 17" key="1">
    <citation type="journal article" date="2024" name="Genome Biol. Evol.">
        <title>Chromosome-level genome assembly of the viviparous eelpout Zoarces viviparus.</title>
        <authorList>
            <person name="Fuhrmann N."/>
            <person name="Brasseur M.V."/>
            <person name="Bakowski C.E."/>
            <person name="Podsiadlowski L."/>
            <person name="Prost S."/>
            <person name="Krehenwinkel H."/>
            <person name="Mayer C."/>
        </authorList>
    </citation>
    <scope>NUCLEOTIDE SEQUENCE [LARGE SCALE GENOMIC DNA]</scope>
    <source>
        <strain evidence="16">NO-MEL_2022_Ind0_liver</strain>
    </source>
</reference>
<feature type="region of interest" description="Disordered" evidence="12">
    <location>
        <begin position="550"/>
        <end position="620"/>
    </location>
</feature>
<keyword evidence="6 13" id="KW-0472">Membrane</keyword>
<dbReference type="CDD" id="cd00096">
    <property type="entry name" value="Ig"/>
    <property type="match status" value="1"/>
</dbReference>
<dbReference type="SMART" id="SM00409">
    <property type="entry name" value="IG"/>
    <property type="match status" value="3"/>
</dbReference>
<keyword evidence="5 13" id="KW-1133">Transmembrane helix</keyword>